<gene>
    <name evidence="3" type="ORF">SAMN05444342_2079</name>
    <name evidence="2" type="ORF">ZOD2009_02040</name>
</gene>
<reference evidence="3" key="3">
    <citation type="submission" date="2016-11" db="EMBL/GenBank/DDBJ databases">
        <authorList>
            <person name="Jaros S."/>
            <person name="Januszkiewicz K."/>
            <person name="Wedrychowicz H."/>
        </authorList>
    </citation>
    <scope>NUCLEOTIDE SEQUENCE [LARGE SCALE GENOMIC DNA]</scope>
    <source>
        <strain evidence="3">DX253</strain>
    </source>
</reference>
<protein>
    <submittedName>
        <fullName evidence="2">Uncharacterized protein</fullName>
    </submittedName>
</protein>
<reference evidence="5" key="2">
    <citation type="submission" date="2016-11" db="EMBL/GenBank/DDBJ databases">
        <authorList>
            <person name="Varghese N."/>
            <person name="Submissions S."/>
        </authorList>
    </citation>
    <scope>NUCLEOTIDE SEQUENCE [LARGE SCALE GENOMIC DNA]</scope>
    <source>
        <strain evidence="5">DX253</strain>
    </source>
</reference>
<proteinExistence type="predicted"/>
<organism evidence="2 4">
    <name type="scientific">Haladaptatus paucihalophilus DX253</name>
    <dbReference type="NCBI Taxonomy" id="797209"/>
    <lineage>
        <taxon>Archaea</taxon>
        <taxon>Methanobacteriati</taxon>
        <taxon>Methanobacteriota</taxon>
        <taxon>Stenosarchaea group</taxon>
        <taxon>Halobacteria</taxon>
        <taxon>Halobacteriales</taxon>
        <taxon>Haladaptataceae</taxon>
        <taxon>Haladaptatus</taxon>
    </lineage>
</organism>
<sequence>MAVLLLFAIEILRTLGGSISVRGDGWFFTVTLGVVFLVLAVVFTAVTVNCE</sequence>
<dbReference type="Proteomes" id="UP000184203">
    <property type="component" value="Unassembled WGS sequence"/>
</dbReference>
<feature type="transmembrane region" description="Helical" evidence="1">
    <location>
        <begin position="26"/>
        <end position="48"/>
    </location>
</feature>
<accession>E7QN90</accession>
<dbReference type="STRING" id="797209.GCA_000376445_01806"/>
<evidence type="ECO:0000256" key="1">
    <source>
        <dbReference type="SAM" id="Phobius"/>
    </source>
</evidence>
<name>E7QN90_HALPU</name>
<evidence type="ECO:0000313" key="2">
    <source>
        <dbReference type="EMBL" id="EFW93885.1"/>
    </source>
</evidence>
<evidence type="ECO:0000313" key="3">
    <source>
        <dbReference type="EMBL" id="SHK67853.1"/>
    </source>
</evidence>
<dbReference type="EMBL" id="AEMG01000002">
    <property type="protein sequence ID" value="EFW93885.1"/>
    <property type="molecule type" value="Genomic_DNA"/>
</dbReference>
<dbReference type="PATRIC" id="fig|797209.4.peg.397"/>
<keyword evidence="5" id="KW-1185">Reference proteome</keyword>
<keyword evidence="1" id="KW-0812">Transmembrane</keyword>
<dbReference type="RefSeq" id="WP_007976528.1">
    <property type="nucleotide sequence ID" value="NZ_AEMG01000002.1"/>
</dbReference>
<dbReference type="AlphaFoldDB" id="E7QN90"/>
<evidence type="ECO:0000313" key="5">
    <source>
        <dbReference type="Proteomes" id="UP000184203"/>
    </source>
</evidence>
<dbReference type="Proteomes" id="UP000003751">
    <property type="component" value="Unassembled WGS sequence"/>
</dbReference>
<dbReference type="EMBL" id="FRAN01000002">
    <property type="protein sequence ID" value="SHK67853.1"/>
    <property type="molecule type" value="Genomic_DNA"/>
</dbReference>
<evidence type="ECO:0000313" key="4">
    <source>
        <dbReference type="Proteomes" id="UP000003751"/>
    </source>
</evidence>
<keyword evidence="1" id="KW-1133">Transmembrane helix</keyword>
<reference evidence="2 4" key="1">
    <citation type="journal article" date="2014" name="ISME J.">
        <title>Trehalose/2-sulfotrehalose biosynthesis and glycine-betaine uptake are widely spread mechanisms for osmoadaptation in the Halobacteriales.</title>
        <authorList>
            <person name="Youssef N.H."/>
            <person name="Savage-Ashlock K.N."/>
            <person name="McCully A.L."/>
            <person name="Luedtke B."/>
            <person name="Shaw E.I."/>
            <person name="Hoff W.D."/>
            <person name="Elshahed M.S."/>
        </authorList>
    </citation>
    <scope>NUCLEOTIDE SEQUENCE [LARGE SCALE GENOMIC DNA]</scope>
    <source>
        <strain evidence="2 4">DX253</strain>
    </source>
</reference>
<keyword evidence="1" id="KW-0472">Membrane</keyword>